<keyword evidence="2" id="KW-0812">Transmembrane</keyword>
<accession>A0AA38X4L9</accession>
<organism evidence="3 4">
    <name type="scientific">Cladophialophora chaetospira</name>
    <dbReference type="NCBI Taxonomy" id="386627"/>
    <lineage>
        <taxon>Eukaryota</taxon>
        <taxon>Fungi</taxon>
        <taxon>Dikarya</taxon>
        <taxon>Ascomycota</taxon>
        <taxon>Pezizomycotina</taxon>
        <taxon>Eurotiomycetes</taxon>
        <taxon>Chaetothyriomycetidae</taxon>
        <taxon>Chaetothyriales</taxon>
        <taxon>Herpotrichiellaceae</taxon>
        <taxon>Cladophialophora</taxon>
    </lineage>
</organism>
<feature type="compositionally biased region" description="Polar residues" evidence="1">
    <location>
        <begin position="74"/>
        <end position="88"/>
    </location>
</feature>
<dbReference type="AlphaFoldDB" id="A0AA38X4L9"/>
<comment type="caution">
    <text evidence="3">The sequence shown here is derived from an EMBL/GenBank/DDBJ whole genome shotgun (WGS) entry which is preliminary data.</text>
</comment>
<name>A0AA38X4L9_9EURO</name>
<evidence type="ECO:0000256" key="2">
    <source>
        <dbReference type="SAM" id="Phobius"/>
    </source>
</evidence>
<feature type="region of interest" description="Disordered" evidence="1">
    <location>
        <begin position="1"/>
        <end position="99"/>
    </location>
</feature>
<feature type="transmembrane region" description="Helical" evidence="2">
    <location>
        <begin position="181"/>
        <end position="201"/>
    </location>
</feature>
<evidence type="ECO:0000313" key="4">
    <source>
        <dbReference type="Proteomes" id="UP001172673"/>
    </source>
</evidence>
<keyword evidence="4" id="KW-1185">Reference proteome</keyword>
<feature type="transmembrane region" description="Helical" evidence="2">
    <location>
        <begin position="572"/>
        <end position="595"/>
    </location>
</feature>
<sequence length="711" mass="79894">MATERPPSYAPLSMRDLDEPEMPSHAHEPENYVQNPTNGTDVPNVPSIEVSPPPSPPTRAQTEESFISAIAQPLSPSNTRPLESTPAQLSERPPEKRRLSSLTALKERAHGSFTPSLHELLESTTPDGSTRREYSRKKQRYRLWRLTIGEFIWTLLICLTYWGILYAYAQKQLISVRQRRIFNSLITGVSLLLGVNLAASLRSYAKLLRWRMLAVCYRPLETFDLVMGCDSLMNVLKLLWRARDSKHRYLPSRTQMICVLWLLVHLAVTVLVGIIGLNYNLDDSDALYFKRSGNVSIVDLDGLSTGNYLYDLAQVQSWGIRGALIDALDFSDPLELIQSYYSDSAGYTMYYFQDQNAFDNTQIFISSREISAQAYCTAHLVNEGKYGNLSYITYNDGKEVVNQTLPAVVGPGGLIAISQFNSTCGDRCVDMRAFQAATFPDDSEDDTLGYTIPEGTYFVCNNTVPQVEDDRNPDLSSDYMTSDLVGRMLAGALGWSDLPPVADGRAEYALYTNSSRISFGGQPIDTDMANIISQFTMGAIAFMDSSPFMYRLNVTSDTQPVVAQVLKVKWKYAGAILGVIPFIHFLTLAAVIAWANKAIIKDDSHLAISKAYHNLLNQLGDRGCLLRGDEIVRLLENPKVAYGWRQNFEADGANLLHVDVFERGRVLPREERPFQEGWYNGKSEFNGVEGDPKEKLTVRRRYRDFDAADYF</sequence>
<feature type="transmembrane region" description="Helical" evidence="2">
    <location>
        <begin position="260"/>
        <end position="281"/>
    </location>
</feature>
<reference evidence="3" key="1">
    <citation type="submission" date="2022-10" db="EMBL/GenBank/DDBJ databases">
        <title>Culturing micro-colonial fungi from biological soil crusts in the Mojave desert and describing Neophaeococcomyces mojavensis, and introducing the new genera and species Taxawa tesnikishii.</title>
        <authorList>
            <person name="Kurbessoian T."/>
            <person name="Stajich J.E."/>
        </authorList>
    </citation>
    <scope>NUCLEOTIDE SEQUENCE</scope>
    <source>
        <strain evidence="3">TK_41</strain>
    </source>
</reference>
<proteinExistence type="predicted"/>
<keyword evidence="2" id="KW-1133">Transmembrane helix</keyword>
<dbReference type="Proteomes" id="UP001172673">
    <property type="component" value="Unassembled WGS sequence"/>
</dbReference>
<dbReference type="EMBL" id="JAPDRK010000013">
    <property type="protein sequence ID" value="KAJ9606598.1"/>
    <property type="molecule type" value="Genomic_DNA"/>
</dbReference>
<protein>
    <submittedName>
        <fullName evidence="3">Uncharacterized protein</fullName>
    </submittedName>
</protein>
<gene>
    <name evidence="3" type="ORF">H2200_008606</name>
</gene>
<feature type="compositionally biased region" description="Polar residues" evidence="1">
    <location>
        <begin position="32"/>
        <end position="41"/>
    </location>
</feature>
<evidence type="ECO:0000313" key="3">
    <source>
        <dbReference type="EMBL" id="KAJ9606598.1"/>
    </source>
</evidence>
<feature type="transmembrane region" description="Helical" evidence="2">
    <location>
        <begin position="143"/>
        <end position="169"/>
    </location>
</feature>
<keyword evidence="2" id="KW-0472">Membrane</keyword>
<evidence type="ECO:0000256" key="1">
    <source>
        <dbReference type="SAM" id="MobiDB-lite"/>
    </source>
</evidence>